<reference evidence="4 5" key="1">
    <citation type="journal article" date="2018" name="PLoS Genet.">
        <title>Population sequencing reveals clonal diversity and ancestral inbreeding in the grapevine cultivar Chardonnay.</title>
        <authorList>
            <person name="Roach M.J."/>
            <person name="Johnson D.L."/>
            <person name="Bohlmann J."/>
            <person name="van Vuuren H.J."/>
            <person name="Jones S.J."/>
            <person name="Pretorius I.S."/>
            <person name="Schmidt S.A."/>
            <person name="Borneman A.R."/>
        </authorList>
    </citation>
    <scope>NUCLEOTIDE SEQUENCE [LARGE SCALE GENOMIC DNA]</scope>
    <source>
        <strain evidence="5">cv. Chardonnay</strain>
        <tissue evidence="4">Leaf</tissue>
    </source>
</reference>
<feature type="transmembrane region" description="Helical" evidence="2">
    <location>
        <begin position="118"/>
        <end position="136"/>
    </location>
</feature>
<evidence type="ECO:0000259" key="3">
    <source>
        <dbReference type="PROSITE" id="PS51229"/>
    </source>
</evidence>
<dbReference type="Gene3D" id="1.10.238.10">
    <property type="entry name" value="EF-hand"/>
    <property type="match status" value="2"/>
</dbReference>
<gene>
    <name evidence="4" type="primary">DCUN1D5_0</name>
    <name evidence="4" type="ORF">CK203_103503</name>
</gene>
<dbReference type="AlphaFoldDB" id="A0A438DJL7"/>
<dbReference type="PANTHER" id="PTHR12281">
    <property type="entry name" value="RP42 RELATED"/>
    <property type="match status" value="1"/>
</dbReference>
<keyword evidence="2" id="KW-1133">Transmembrane helix</keyword>
<dbReference type="PROSITE" id="PS51229">
    <property type="entry name" value="DCUN1"/>
    <property type="match status" value="1"/>
</dbReference>
<dbReference type="InterPro" id="IPR042460">
    <property type="entry name" value="DCN1-like_PONY"/>
</dbReference>
<evidence type="ECO:0000256" key="1">
    <source>
        <dbReference type="RuleBase" id="RU410713"/>
    </source>
</evidence>
<comment type="caution">
    <text evidence="4">The sequence shown here is derived from an EMBL/GenBank/DDBJ whole genome shotgun (WGS) entry which is preliminary data.</text>
</comment>
<protein>
    <recommendedName>
        <fullName evidence="1">Defective in cullin neddylation protein</fullName>
    </recommendedName>
</protein>
<evidence type="ECO:0000256" key="2">
    <source>
        <dbReference type="SAM" id="Phobius"/>
    </source>
</evidence>
<keyword evidence="2" id="KW-0812">Transmembrane</keyword>
<name>A0A438DJL7_VITVI</name>
<evidence type="ECO:0000313" key="4">
    <source>
        <dbReference type="EMBL" id="RVW35670.1"/>
    </source>
</evidence>
<dbReference type="PANTHER" id="PTHR12281:SF12">
    <property type="entry name" value="DEFECTIVE IN CULLIN NEDDYLATION PROTEIN"/>
    <property type="match status" value="1"/>
</dbReference>
<evidence type="ECO:0000313" key="5">
    <source>
        <dbReference type="Proteomes" id="UP000288805"/>
    </source>
</evidence>
<comment type="function">
    <text evidence="1">Neddylation of cullins play an essential role in the regulation of SCF-type complexes activity.</text>
</comment>
<feature type="domain" description="DCUN1" evidence="3">
    <location>
        <begin position="414"/>
        <end position="551"/>
    </location>
</feature>
<dbReference type="EMBL" id="QGNW01001596">
    <property type="protein sequence ID" value="RVW35670.1"/>
    <property type="molecule type" value="Genomic_DNA"/>
</dbReference>
<sequence length="555" mass="63741">MRRSSTRKTGQSNSAASVNSSATDLFRSGCLSFEMISKEMEGISGRIVSSSKATSKELERIDQLFYSYANRSSNLIEHPSWARNVSLMVSSFKHQLLIDSEFHDVLWPNHVWKIDKRYIFIFLEHCFALCCALVALKMKGKFLKVGCKGVMEWLGDLERAVDLNCFLMRYWGYMLDPTLDVGNSMVVSDLNGEFWAVNETTTWKSNLGWVRLLVIVLELFRKGNEWFSQQQRVGCKIAYSWGLVVQMVGCCCSPEGIEVLCSDVEVDHTDVRILMLAWKMKAEKQGYFTLERGCKIPCKTILVGALNSPGSPASEDYLKTLATSDGLGVQTRPLCYHLDSKLKSVLDIEEFLKLSRSQKYSYWEKSLVNGGDVLPSIHVHFTVLWEDQKATSNVEPCHMGSGRSVGHWPGWQIEEEWRRGLKALRTDTVSKLKKALPELEKEVRRPSNFVDFYSYAFRYCLTVFSLRGETKSIDIESICELLDLVLGSQFQAQVDSFVEYLKTQNDYKVINMDQWMGFFRFCNEISFPDLRNYDPELAWPLILDNFVEWRRAKHS</sequence>
<accession>A0A438DJL7</accession>
<dbReference type="FunFam" id="1.10.238.200:FF:000005">
    <property type="entry name" value="Defective in cullin neddylation protein"/>
    <property type="match status" value="1"/>
</dbReference>
<keyword evidence="2" id="KW-0472">Membrane</keyword>
<dbReference type="Gene3D" id="1.10.238.200">
    <property type="entry name" value="Cullin, PONY binding domain"/>
    <property type="match status" value="1"/>
</dbReference>
<dbReference type="Pfam" id="PF03556">
    <property type="entry name" value="Cullin_binding"/>
    <property type="match status" value="1"/>
</dbReference>
<dbReference type="InterPro" id="IPR014764">
    <property type="entry name" value="DCN-prot"/>
</dbReference>
<organism evidence="4 5">
    <name type="scientific">Vitis vinifera</name>
    <name type="common">Grape</name>
    <dbReference type="NCBI Taxonomy" id="29760"/>
    <lineage>
        <taxon>Eukaryota</taxon>
        <taxon>Viridiplantae</taxon>
        <taxon>Streptophyta</taxon>
        <taxon>Embryophyta</taxon>
        <taxon>Tracheophyta</taxon>
        <taxon>Spermatophyta</taxon>
        <taxon>Magnoliopsida</taxon>
        <taxon>eudicotyledons</taxon>
        <taxon>Gunneridae</taxon>
        <taxon>Pentapetalae</taxon>
        <taxon>rosids</taxon>
        <taxon>Vitales</taxon>
        <taxon>Vitaceae</taxon>
        <taxon>Viteae</taxon>
        <taxon>Vitis</taxon>
    </lineage>
</organism>
<proteinExistence type="predicted"/>
<dbReference type="Proteomes" id="UP000288805">
    <property type="component" value="Unassembled WGS sequence"/>
</dbReference>
<dbReference type="InterPro" id="IPR005176">
    <property type="entry name" value="PONY_dom"/>
</dbReference>